<dbReference type="EMBL" id="CP071796">
    <property type="protein sequence ID" value="QTD47204.1"/>
    <property type="molecule type" value="Genomic_DNA"/>
</dbReference>
<protein>
    <submittedName>
        <fullName evidence="10">Uracil-DNA glycosylase</fullName>
    </submittedName>
</protein>
<evidence type="ECO:0000256" key="6">
    <source>
        <dbReference type="ARBA" id="ARBA00023014"/>
    </source>
</evidence>
<evidence type="ECO:0000256" key="4">
    <source>
        <dbReference type="ARBA" id="ARBA00022801"/>
    </source>
</evidence>
<accession>A0A975CN21</accession>
<feature type="region of interest" description="Disordered" evidence="8">
    <location>
        <begin position="29"/>
        <end position="80"/>
    </location>
</feature>
<dbReference type="GO" id="GO:0046872">
    <property type="term" value="F:metal ion binding"/>
    <property type="evidence" value="ECO:0007669"/>
    <property type="project" value="UniProtKB-KW"/>
</dbReference>
<evidence type="ECO:0000256" key="1">
    <source>
        <dbReference type="ARBA" id="ARBA00022485"/>
    </source>
</evidence>
<dbReference type="InterPro" id="IPR036895">
    <property type="entry name" value="Uracil-DNA_glycosylase-like_sf"/>
</dbReference>
<keyword evidence="7" id="KW-0234">DNA repair</keyword>
<evidence type="ECO:0000313" key="11">
    <source>
        <dbReference type="Proteomes" id="UP000663903"/>
    </source>
</evidence>
<dbReference type="GO" id="GO:0051539">
    <property type="term" value="F:4 iron, 4 sulfur cluster binding"/>
    <property type="evidence" value="ECO:0007669"/>
    <property type="project" value="UniProtKB-KW"/>
</dbReference>
<dbReference type="AlphaFoldDB" id="A0A975CN21"/>
<keyword evidence="3" id="KW-0227">DNA damage</keyword>
<keyword evidence="5" id="KW-0408">Iron</keyword>
<evidence type="ECO:0000256" key="3">
    <source>
        <dbReference type="ARBA" id="ARBA00022763"/>
    </source>
</evidence>
<dbReference type="CDD" id="cd10030">
    <property type="entry name" value="UDG-F4_TTUDGA_SPO1dp_like"/>
    <property type="match status" value="1"/>
</dbReference>
<dbReference type="InterPro" id="IPR005122">
    <property type="entry name" value="Uracil-DNA_glycosylase-like"/>
</dbReference>
<evidence type="ECO:0000256" key="7">
    <source>
        <dbReference type="ARBA" id="ARBA00023204"/>
    </source>
</evidence>
<dbReference type="KEGG" id="otd:J1M35_00120"/>
<evidence type="ECO:0000256" key="2">
    <source>
        <dbReference type="ARBA" id="ARBA00022723"/>
    </source>
</evidence>
<sequence>MLAEMGIKVWAPSAPSPVEDAIEKAAARADQTGGSARLDLQQLPGSGAAPAGAVHAARATSARVDAPARGAAPPSSGMPVPPAAQAVALGPRPGGVAEMDWPQLEATVAACRACGLCAGRTQTVFGTGSRTADWMVVGEAPGENEDRQGQPFVGQAGKLLDNMLAALGLSRQLEEAINSIAVRADSESASGQIDSKGGVYIANVLKCRPPGNRNPQPDEIAECEPYLRRQVALVQPKIILAMGRFAVQSLLQTTEPIGRLRGRVHQYEGVPVIVTYHPAYLLRALPEKAKAWADLCLALEVLRGQPPATG</sequence>
<feature type="domain" description="Uracil-DNA glycosylase-like" evidence="9">
    <location>
        <begin position="125"/>
        <end position="296"/>
    </location>
</feature>
<dbReference type="SMART" id="SM00986">
    <property type="entry name" value="UDG"/>
    <property type="match status" value="1"/>
</dbReference>
<dbReference type="InterPro" id="IPR051536">
    <property type="entry name" value="UDG_Type-4/5"/>
</dbReference>
<proteinExistence type="predicted"/>
<dbReference type="GO" id="GO:0006281">
    <property type="term" value="P:DNA repair"/>
    <property type="evidence" value="ECO:0007669"/>
    <property type="project" value="UniProtKB-KW"/>
</dbReference>
<dbReference type="PANTHER" id="PTHR33693:SF1">
    <property type="entry name" value="TYPE-4 URACIL-DNA GLYCOSYLASE"/>
    <property type="match status" value="1"/>
</dbReference>
<dbReference type="Pfam" id="PF03167">
    <property type="entry name" value="UDG"/>
    <property type="match status" value="1"/>
</dbReference>
<name>A0A975CN21_9BURK</name>
<reference evidence="10" key="1">
    <citation type="submission" date="2021-03" db="EMBL/GenBank/DDBJ databases">
        <title>Ottowia sp. 27C isolated from the cloaca of a Giant Asian pond turtle (Heosemys grandis).</title>
        <authorList>
            <person name="Spergser J."/>
            <person name="Busse H.-J."/>
        </authorList>
    </citation>
    <scope>NUCLEOTIDE SEQUENCE</scope>
    <source>
        <strain evidence="10">27C</strain>
    </source>
</reference>
<dbReference type="SMART" id="SM00987">
    <property type="entry name" value="UreE_C"/>
    <property type="match status" value="1"/>
</dbReference>
<keyword evidence="4" id="KW-0378">Hydrolase</keyword>
<dbReference type="GO" id="GO:0097506">
    <property type="term" value="F:deaminated base DNA N-glycosylase activity"/>
    <property type="evidence" value="ECO:0007669"/>
    <property type="project" value="UniProtKB-ARBA"/>
</dbReference>
<organism evidence="10 11">
    <name type="scientific">Ottowia testudinis</name>
    <dbReference type="NCBI Taxonomy" id="2816950"/>
    <lineage>
        <taxon>Bacteria</taxon>
        <taxon>Pseudomonadati</taxon>
        <taxon>Pseudomonadota</taxon>
        <taxon>Betaproteobacteria</taxon>
        <taxon>Burkholderiales</taxon>
        <taxon>Comamonadaceae</taxon>
        <taxon>Ottowia</taxon>
    </lineage>
</organism>
<dbReference type="Proteomes" id="UP000663903">
    <property type="component" value="Chromosome"/>
</dbReference>
<feature type="compositionally biased region" description="Low complexity" evidence="8">
    <location>
        <begin position="67"/>
        <end position="78"/>
    </location>
</feature>
<keyword evidence="11" id="KW-1185">Reference proteome</keyword>
<keyword evidence="6" id="KW-0411">Iron-sulfur</keyword>
<keyword evidence="2" id="KW-0479">Metal-binding</keyword>
<evidence type="ECO:0000256" key="8">
    <source>
        <dbReference type="SAM" id="MobiDB-lite"/>
    </source>
</evidence>
<dbReference type="SUPFAM" id="SSF52141">
    <property type="entry name" value="Uracil-DNA glycosylase-like"/>
    <property type="match status" value="1"/>
</dbReference>
<evidence type="ECO:0000259" key="9">
    <source>
        <dbReference type="SMART" id="SM00986"/>
    </source>
</evidence>
<keyword evidence="1" id="KW-0004">4Fe-4S</keyword>
<dbReference type="Gene3D" id="3.40.470.10">
    <property type="entry name" value="Uracil-DNA glycosylase-like domain"/>
    <property type="match status" value="1"/>
</dbReference>
<evidence type="ECO:0000313" key="10">
    <source>
        <dbReference type="EMBL" id="QTD47204.1"/>
    </source>
</evidence>
<evidence type="ECO:0000256" key="5">
    <source>
        <dbReference type="ARBA" id="ARBA00023004"/>
    </source>
</evidence>
<dbReference type="PANTHER" id="PTHR33693">
    <property type="entry name" value="TYPE-5 URACIL-DNA GLYCOSYLASE"/>
    <property type="match status" value="1"/>
</dbReference>
<feature type="compositionally biased region" description="Low complexity" evidence="8">
    <location>
        <begin position="45"/>
        <end position="59"/>
    </location>
</feature>
<gene>
    <name evidence="10" type="ORF">J1M35_00120</name>
</gene>